<evidence type="ECO:0000256" key="1">
    <source>
        <dbReference type="ARBA" id="ARBA00004459"/>
    </source>
</evidence>
<dbReference type="Gene3D" id="3.30.70.1530">
    <property type="entry name" value="Hypothetical protein rpa1041"/>
    <property type="match status" value="1"/>
</dbReference>
<feature type="domain" description="Flagellar M-ring N-terminal" evidence="10">
    <location>
        <begin position="19"/>
        <end position="181"/>
    </location>
</feature>
<gene>
    <name evidence="11" type="primary">sctJ</name>
    <name evidence="11" type="ORF">KZJ38_21870</name>
</gene>
<protein>
    <recommendedName>
        <fullName evidence="8">Lipoprotein</fullName>
    </recommendedName>
</protein>
<dbReference type="Proteomes" id="UP000826462">
    <property type="component" value="Chromosome 1"/>
</dbReference>
<dbReference type="PROSITE" id="PS51257">
    <property type="entry name" value="PROKAR_LIPOPROTEIN"/>
    <property type="match status" value="1"/>
</dbReference>
<dbReference type="InterPro" id="IPR003282">
    <property type="entry name" value="T3SS_SctJ"/>
</dbReference>
<evidence type="ECO:0000259" key="10">
    <source>
        <dbReference type="Pfam" id="PF01514"/>
    </source>
</evidence>
<keyword evidence="12" id="KW-1185">Reference proteome</keyword>
<evidence type="ECO:0000256" key="3">
    <source>
        <dbReference type="ARBA" id="ARBA00022729"/>
    </source>
</evidence>
<dbReference type="PANTHER" id="PTHR30046:SF2">
    <property type="entry name" value="YOP PROTEINS TRANSLOCATION LIPOPROTEIN J"/>
    <property type="match status" value="1"/>
</dbReference>
<dbReference type="PANTHER" id="PTHR30046">
    <property type="entry name" value="FLAGELLAR M-RING PROTEIN"/>
    <property type="match status" value="1"/>
</dbReference>
<dbReference type="InterPro" id="IPR045851">
    <property type="entry name" value="AMP-bd_C_sf"/>
</dbReference>
<dbReference type="Gene3D" id="3.30.300.30">
    <property type="match status" value="1"/>
</dbReference>
<name>A0ABX8UW34_9BURK</name>
<evidence type="ECO:0000313" key="11">
    <source>
        <dbReference type="EMBL" id="QYD71140.1"/>
    </source>
</evidence>
<dbReference type="InterPro" id="IPR006182">
    <property type="entry name" value="FliF_N_dom"/>
</dbReference>
<keyword evidence="3 8" id="KW-0732">Signal</keyword>
<dbReference type="PRINTS" id="PR01338">
    <property type="entry name" value="TYPE3OMKPROT"/>
</dbReference>
<feature type="region of interest" description="Disordered" evidence="9">
    <location>
        <begin position="253"/>
        <end position="276"/>
    </location>
</feature>
<evidence type="ECO:0000256" key="6">
    <source>
        <dbReference type="ARBA" id="ARBA00023237"/>
    </source>
</evidence>
<accession>A0ABX8UW34</accession>
<keyword evidence="8" id="KW-0812">Transmembrane</keyword>
<dbReference type="InterPro" id="IPR043427">
    <property type="entry name" value="YscJ/FliF"/>
</dbReference>
<dbReference type="Pfam" id="PF01514">
    <property type="entry name" value="YscJ_FliF"/>
    <property type="match status" value="1"/>
</dbReference>
<sequence>MRRLLVLLPLLMLIGCKTSLFEGLDEDQANRIVAVLSHHGIAGAKQRNADKTWTVSVDSDDAVAATELTGAYALPRGGHTNLGELFSRQGLISNPDEDRVRFIFGVSQELSETLEKIDGVLVARVHIVQPERDPVLGLVTPPSASVMVRYRTDYNLELMRDKMRALVAGGVEGLTPDRVNLTLIPVTPVLVAGDACSGFNACTSGRERDEHGSATLVLVALTIGAMLLAMSAWVWRSGIRSFSPTFFRRKGRGRAHAPATGDGEAPPAAETQGDTH</sequence>
<evidence type="ECO:0000256" key="2">
    <source>
        <dbReference type="ARBA" id="ARBA00009509"/>
    </source>
</evidence>
<keyword evidence="5 8" id="KW-0564">Palmitate</keyword>
<feature type="transmembrane region" description="Helical" evidence="8">
    <location>
        <begin position="214"/>
        <end position="235"/>
    </location>
</feature>
<evidence type="ECO:0000313" key="12">
    <source>
        <dbReference type="Proteomes" id="UP000826462"/>
    </source>
</evidence>
<evidence type="ECO:0000256" key="4">
    <source>
        <dbReference type="ARBA" id="ARBA00023136"/>
    </source>
</evidence>
<evidence type="ECO:0000256" key="5">
    <source>
        <dbReference type="ARBA" id="ARBA00023139"/>
    </source>
</evidence>
<evidence type="ECO:0000256" key="7">
    <source>
        <dbReference type="ARBA" id="ARBA00023288"/>
    </source>
</evidence>
<feature type="signal peptide" evidence="8">
    <location>
        <begin position="1"/>
        <end position="22"/>
    </location>
</feature>
<comment type="subcellular location">
    <subcellularLocation>
        <location evidence="1">Cell outer membrane</location>
        <topology evidence="1">Lipid-anchor</topology>
    </subcellularLocation>
</comment>
<organism evidence="11 12">
    <name type="scientific">Paraburkholderia edwinii</name>
    <dbReference type="NCBI Taxonomy" id="2861782"/>
    <lineage>
        <taxon>Bacteria</taxon>
        <taxon>Pseudomonadati</taxon>
        <taxon>Pseudomonadota</taxon>
        <taxon>Betaproteobacteria</taxon>
        <taxon>Burkholderiales</taxon>
        <taxon>Burkholderiaceae</taxon>
        <taxon>Paraburkholderia</taxon>
    </lineage>
</organism>
<keyword evidence="8" id="KW-1133">Transmembrane helix</keyword>
<proteinExistence type="inferred from homology"/>
<dbReference type="EMBL" id="CP080095">
    <property type="protein sequence ID" value="QYD71140.1"/>
    <property type="molecule type" value="Genomic_DNA"/>
</dbReference>
<comment type="similarity">
    <text evidence="2 8">Belongs to the YscJ lipoprotein family.</text>
</comment>
<keyword evidence="7 8" id="KW-0449">Lipoprotein</keyword>
<reference evidence="11 12" key="1">
    <citation type="submission" date="2021-07" db="EMBL/GenBank/DDBJ databases">
        <title>Paraburkholderia edwinii protects Aspergillus sp. from phenazines by acting as a toxin sponge.</title>
        <authorList>
            <person name="Dahlstrom K.M."/>
            <person name="Newman D.K."/>
        </authorList>
    </citation>
    <scope>NUCLEOTIDE SEQUENCE [LARGE SCALE GENOMIC DNA]</scope>
    <source>
        <strain evidence="11 12">Pe01</strain>
    </source>
</reference>
<dbReference type="NCBIfam" id="TIGR02544">
    <property type="entry name" value="III_secr_YscJ"/>
    <property type="match status" value="1"/>
</dbReference>
<evidence type="ECO:0000256" key="8">
    <source>
        <dbReference type="RuleBase" id="RU364102"/>
    </source>
</evidence>
<feature type="chain" id="PRO_5044975691" description="Lipoprotein" evidence="8">
    <location>
        <begin position="23"/>
        <end position="276"/>
    </location>
</feature>
<keyword evidence="6 8" id="KW-0998">Cell outer membrane</keyword>
<keyword evidence="4 8" id="KW-0472">Membrane</keyword>
<evidence type="ECO:0000256" key="9">
    <source>
        <dbReference type="SAM" id="MobiDB-lite"/>
    </source>
</evidence>